<protein>
    <submittedName>
        <fullName evidence="1">Uncharacterized protein</fullName>
    </submittedName>
</protein>
<sequence>MRATVIQMNFRKSASTRQKLLKPCLNGLPIRCISSIYSPKTKKRLHVAHYIQKQCYGVM</sequence>
<evidence type="ECO:0000313" key="1">
    <source>
        <dbReference type="EMBL" id="KAJ9589655.1"/>
    </source>
</evidence>
<feature type="non-terminal residue" evidence="1">
    <location>
        <position position="1"/>
    </location>
</feature>
<comment type="caution">
    <text evidence="1">The sequence shown here is derived from an EMBL/GenBank/DDBJ whole genome shotgun (WGS) entry which is preliminary data.</text>
</comment>
<gene>
    <name evidence="1" type="ORF">L9F63_017144</name>
</gene>
<organism evidence="1 2">
    <name type="scientific">Diploptera punctata</name>
    <name type="common">Pacific beetle cockroach</name>
    <dbReference type="NCBI Taxonomy" id="6984"/>
    <lineage>
        <taxon>Eukaryota</taxon>
        <taxon>Metazoa</taxon>
        <taxon>Ecdysozoa</taxon>
        <taxon>Arthropoda</taxon>
        <taxon>Hexapoda</taxon>
        <taxon>Insecta</taxon>
        <taxon>Pterygota</taxon>
        <taxon>Neoptera</taxon>
        <taxon>Polyneoptera</taxon>
        <taxon>Dictyoptera</taxon>
        <taxon>Blattodea</taxon>
        <taxon>Blaberoidea</taxon>
        <taxon>Blaberidae</taxon>
        <taxon>Diplopterinae</taxon>
        <taxon>Diploptera</taxon>
    </lineage>
</organism>
<reference evidence="1" key="2">
    <citation type="submission" date="2023-05" db="EMBL/GenBank/DDBJ databases">
        <authorList>
            <person name="Fouks B."/>
        </authorList>
    </citation>
    <scope>NUCLEOTIDE SEQUENCE</scope>
    <source>
        <strain evidence="1">Stay&amp;Tobe</strain>
        <tissue evidence="1">Testes</tissue>
    </source>
</reference>
<keyword evidence="2" id="KW-1185">Reference proteome</keyword>
<dbReference type="Proteomes" id="UP001233999">
    <property type="component" value="Unassembled WGS sequence"/>
</dbReference>
<dbReference type="EMBL" id="JASPKZ010004921">
    <property type="protein sequence ID" value="KAJ9589655.1"/>
    <property type="molecule type" value="Genomic_DNA"/>
</dbReference>
<accession>A0AAD7ZZ81</accession>
<proteinExistence type="predicted"/>
<evidence type="ECO:0000313" key="2">
    <source>
        <dbReference type="Proteomes" id="UP001233999"/>
    </source>
</evidence>
<feature type="non-terminal residue" evidence="1">
    <location>
        <position position="59"/>
    </location>
</feature>
<name>A0AAD7ZZ81_DIPPU</name>
<dbReference type="AlphaFoldDB" id="A0AAD7ZZ81"/>
<reference evidence="1" key="1">
    <citation type="journal article" date="2023" name="IScience">
        <title>Live-bearing cockroach genome reveals convergent evolutionary mechanisms linked to viviparity in insects and beyond.</title>
        <authorList>
            <person name="Fouks B."/>
            <person name="Harrison M.C."/>
            <person name="Mikhailova A.A."/>
            <person name="Marchal E."/>
            <person name="English S."/>
            <person name="Carruthers M."/>
            <person name="Jennings E.C."/>
            <person name="Chiamaka E.L."/>
            <person name="Frigard R.A."/>
            <person name="Pippel M."/>
            <person name="Attardo G.M."/>
            <person name="Benoit J.B."/>
            <person name="Bornberg-Bauer E."/>
            <person name="Tobe S.S."/>
        </authorList>
    </citation>
    <scope>NUCLEOTIDE SEQUENCE</scope>
    <source>
        <strain evidence="1">Stay&amp;Tobe</strain>
    </source>
</reference>